<accession>A0A815T5J1</accession>
<evidence type="ECO:0000313" key="1">
    <source>
        <dbReference type="EMBL" id="CAF1501063.1"/>
    </source>
</evidence>
<comment type="caution">
    <text evidence="1">The sequence shown here is derived from an EMBL/GenBank/DDBJ whole genome shotgun (WGS) entry which is preliminary data.</text>
</comment>
<evidence type="ECO:0000313" key="2">
    <source>
        <dbReference type="EMBL" id="CAF3864722.1"/>
    </source>
</evidence>
<name>A0A815T5J1_9BILA</name>
<proteinExistence type="predicted"/>
<dbReference type="Proteomes" id="UP000663844">
    <property type="component" value="Unassembled WGS sequence"/>
</dbReference>
<dbReference type="Proteomes" id="UP000663845">
    <property type="component" value="Unassembled WGS sequence"/>
</dbReference>
<dbReference type="AlphaFoldDB" id="A0A815T5J1"/>
<sequence length="530" mass="61880">MSEQNSGNSTVEEIKKYFKEEESAAAHILQMQQDEAPLDNANESLSTITTVTPNPFDIAFVNETSDSEQSQTTRVVPKMISIDYFHLRSPEKSIRILRNCIRSCETRSPIVLNCSSRQQILPVFPELNDSDEFYPLLANLSDERLSDKGLEFRTNYHYQGRTINISFNRGDDEMEEWFIALEFYLQIDARCFLMKTCSFRESIPRCIDEGIFSLTLPSTQYGMKQCQDQNCYYCYERSSLTDRFERAMCFSDSQIHHFVNGYQVYLNCNVPTVYVKTCTSSNIIYALTCPCHQYDYIGRCQLPFRERIMKHHLYNSRIISNFFIGQTVADRLRDEYEDQTISESHTKLYQHSIQCLATIEMFLVCHPRYWCFVPMTREQAIIDDINLTSTERNLLAEYQMSHSEYNTHETSTNSFQQSDNNASWCMNNIPSSPLNYQFSLRQKLDQWNFFQDRLDFLTSRFLNLYNRTIVMALPESASDEMGHLIQALLVTYAQPKLNRTVHDTNDPILSSTNINDAWCQHLIHPRLCSS</sequence>
<organism evidence="1 3">
    <name type="scientific">Adineta steineri</name>
    <dbReference type="NCBI Taxonomy" id="433720"/>
    <lineage>
        <taxon>Eukaryota</taxon>
        <taxon>Metazoa</taxon>
        <taxon>Spiralia</taxon>
        <taxon>Gnathifera</taxon>
        <taxon>Rotifera</taxon>
        <taxon>Eurotatoria</taxon>
        <taxon>Bdelloidea</taxon>
        <taxon>Adinetida</taxon>
        <taxon>Adinetidae</taxon>
        <taxon>Adineta</taxon>
    </lineage>
</organism>
<dbReference type="EMBL" id="CAJNOG010002344">
    <property type="protein sequence ID" value="CAF1501063.1"/>
    <property type="molecule type" value="Genomic_DNA"/>
</dbReference>
<protein>
    <submittedName>
        <fullName evidence="1">Uncharacterized protein</fullName>
    </submittedName>
</protein>
<gene>
    <name evidence="1" type="ORF">JYZ213_LOCUS43483</name>
    <name evidence="2" type="ORF">OXD698_LOCUS22017</name>
</gene>
<reference evidence="1" key="1">
    <citation type="submission" date="2021-02" db="EMBL/GenBank/DDBJ databases">
        <authorList>
            <person name="Nowell W R."/>
        </authorList>
    </citation>
    <scope>NUCLEOTIDE SEQUENCE</scope>
</reference>
<dbReference type="EMBL" id="CAJOAZ010001848">
    <property type="protein sequence ID" value="CAF3864722.1"/>
    <property type="molecule type" value="Genomic_DNA"/>
</dbReference>
<evidence type="ECO:0000313" key="3">
    <source>
        <dbReference type="Proteomes" id="UP000663845"/>
    </source>
</evidence>